<proteinExistence type="predicted"/>
<gene>
    <name evidence="3" type="ORF">ACH3VR_09855</name>
</gene>
<organism evidence="3 4">
    <name type="scientific">Microbacterium alkaliflavum</name>
    <dbReference type="NCBI Taxonomy" id="3248839"/>
    <lineage>
        <taxon>Bacteria</taxon>
        <taxon>Bacillati</taxon>
        <taxon>Actinomycetota</taxon>
        <taxon>Actinomycetes</taxon>
        <taxon>Micrococcales</taxon>
        <taxon>Microbacteriaceae</taxon>
        <taxon>Microbacterium</taxon>
    </lineage>
</organism>
<evidence type="ECO:0000313" key="3">
    <source>
        <dbReference type="EMBL" id="MFH8250655.1"/>
    </source>
</evidence>
<dbReference type="InterPro" id="IPR015814">
    <property type="entry name" value="Pgluconate_DH_NAD-bd_C"/>
</dbReference>
<dbReference type="InterPro" id="IPR008927">
    <property type="entry name" value="6-PGluconate_DH-like_C_sf"/>
</dbReference>
<dbReference type="Pfam" id="PF03446">
    <property type="entry name" value="NAD_binding_2"/>
    <property type="match status" value="1"/>
</dbReference>
<dbReference type="Gene3D" id="1.10.1040.10">
    <property type="entry name" value="N-(1-d-carboxylethyl)-l-norvaline Dehydrogenase, domain 2"/>
    <property type="match status" value="1"/>
</dbReference>
<reference evidence="3 4" key="1">
    <citation type="submission" date="2024-09" db="EMBL/GenBank/DDBJ databases">
        <authorList>
            <person name="Pan X."/>
        </authorList>
    </citation>
    <scope>NUCLEOTIDE SEQUENCE [LARGE SCALE GENOMIC DNA]</scope>
    <source>
        <strain evidence="3 4">B2969</strain>
    </source>
</reference>
<dbReference type="Proteomes" id="UP001610861">
    <property type="component" value="Unassembled WGS sequence"/>
</dbReference>
<comment type="caution">
    <text evidence="3">The sequence shown here is derived from an EMBL/GenBank/DDBJ whole genome shotgun (WGS) entry which is preliminary data.</text>
</comment>
<evidence type="ECO:0000313" key="4">
    <source>
        <dbReference type="Proteomes" id="UP001610861"/>
    </source>
</evidence>
<dbReference type="InterPro" id="IPR013328">
    <property type="entry name" value="6PGD_dom2"/>
</dbReference>
<dbReference type="SUPFAM" id="SSF48179">
    <property type="entry name" value="6-phosphogluconate dehydrogenase C-terminal domain-like"/>
    <property type="match status" value="1"/>
</dbReference>
<dbReference type="Pfam" id="PF09130">
    <property type="entry name" value="DUF1932"/>
    <property type="match status" value="1"/>
</dbReference>
<dbReference type="InterPro" id="IPR036291">
    <property type="entry name" value="NAD(P)-bd_dom_sf"/>
</dbReference>
<dbReference type="SUPFAM" id="SSF51735">
    <property type="entry name" value="NAD(P)-binding Rossmann-fold domains"/>
    <property type="match status" value="1"/>
</dbReference>
<name>A0ABW7Q738_9MICO</name>
<evidence type="ECO:0000259" key="1">
    <source>
        <dbReference type="Pfam" id="PF03446"/>
    </source>
</evidence>
<feature type="domain" description="6-phosphogluconate dehydrogenase NADP-binding" evidence="1">
    <location>
        <begin position="3"/>
        <end position="119"/>
    </location>
</feature>
<feature type="domain" description="Phosphogluconate dehydrogenase NAD-binding putative C-terminal" evidence="2">
    <location>
        <begin position="182"/>
        <end position="252"/>
    </location>
</feature>
<protein>
    <submittedName>
        <fullName evidence="3">DUF1932 domain-containing protein</fullName>
    </submittedName>
</protein>
<dbReference type="EMBL" id="JBIQWL010000003">
    <property type="protein sequence ID" value="MFH8250655.1"/>
    <property type="molecule type" value="Genomic_DNA"/>
</dbReference>
<dbReference type="InterPro" id="IPR006115">
    <property type="entry name" value="6PGDH_NADP-bd"/>
</dbReference>
<keyword evidence="4" id="KW-1185">Reference proteome</keyword>
<dbReference type="Gene3D" id="3.40.50.720">
    <property type="entry name" value="NAD(P)-binding Rossmann-like Domain"/>
    <property type="match status" value="1"/>
</dbReference>
<evidence type="ECO:0000259" key="2">
    <source>
        <dbReference type="Pfam" id="PF09130"/>
    </source>
</evidence>
<accession>A0ABW7Q738</accession>
<dbReference type="RefSeq" id="WP_396640613.1">
    <property type="nucleotide sequence ID" value="NZ_JBIQWL010000003.1"/>
</dbReference>
<sequence>MTTIAILGLGEAGRLYARGLLGAGADVRGYDPHHVLGDPAVRQVPDLAEALAGADVVLSLVGGGAAASVAREALPLVGTDAVYADFNTASPELKRDVAALAAAHEVAMADVAVLAPVMRDAHRTPLLASGPGAALLAERLTPLGVPLTLVDGDAGDAARLRLLRSVFMKGLAALVIEADTAAQAVGAGDWLRGQIAGELGPDGDALVERLIAGTHHHAVRREHEVRDALAALESTGQPADMTRATLAWFERIVAEHQG</sequence>